<dbReference type="EMBL" id="BCMM01000001">
    <property type="protein sequence ID" value="GAQ59774.1"/>
    <property type="molecule type" value="Genomic_DNA"/>
</dbReference>
<evidence type="ECO:0000256" key="1">
    <source>
        <dbReference type="SAM" id="MobiDB-lite"/>
    </source>
</evidence>
<dbReference type="AlphaFoldDB" id="A0A100JHT1"/>
<dbReference type="RefSeq" id="WP_059077965.1">
    <property type="nucleotide sequence ID" value="NZ_BCMM01000001.1"/>
</dbReference>
<reference evidence="3" key="1">
    <citation type="submission" date="2015-11" db="EMBL/GenBank/DDBJ databases">
        <authorList>
            <consortium name="Cross-ministerial Strategic Innovation Promotion Program (SIP) consortium"/>
            <person name="Tomihama T."/>
            <person name="Ikenaga M."/>
            <person name="Sakai M."/>
            <person name="Okubo T."/>
            <person name="Ikeda S."/>
        </authorList>
    </citation>
    <scope>NUCLEOTIDE SEQUENCE [LARGE SCALE GENOMIC DNA]</scope>
    <source>
        <strain evidence="3">S58</strain>
    </source>
</reference>
<name>A0A100JHT1_STRSC</name>
<sequence>MARSSSPAPRRVGPAPAAALAVLLAVLTALFLPPSYGGAEHLPSSGAAPVAGGRVTAAFEITRADSGAPADDGHGAVLLRSPRDVPGDRLPPPHTAALAAPRETAGPPRRGPTAAPAALPSPAPPPPTGRHQGRAPPPPPGT</sequence>
<dbReference type="OrthoDB" id="4338122at2"/>
<reference evidence="2 3" key="2">
    <citation type="journal article" date="2016" name="Genome Announc.">
        <title>Draft Genome Sequences of Streptomyces scabiei S58, Streptomyces turgidiscabies T45, and Streptomyces acidiscabies a10, the Pathogens of Potato Common Scab, Isolated in Japan.</title>
        <authorList>
            <person name="Tomihama T."/>
            <person name="Nishi Y."/>
            <person name="Sakai M."/>
            <person name="Ikenaga M."/>
            <person name="Okubo T."/>
            <person name="Ikeda S."/>
        </authorList>
    </citation>
    <scope>NUCLEOTIDE SEQUENCE [LARGE SCALE GENOMIC DNA]</scope>
    <source>
        <strain evidence="2 3">S58</strain>
    </source>
</reference>
<proteinExistence type="predicted"/>
<accession>A0A100JHT1</accession>
<organism evidence="2 3">
    <name type="scientific">Streptomyces scabiei</name>
    <dbReference type="NCBI Taxonomy" id="1930"/>
    <lineage>
        <taxon>Bacteria</taxon>
        <taxon>Bacillati</taxon>
        <taxon>Actinomycetota</taxon>
        <taxon>Actinomycetes</taxon>
        <taxon>Kitasatosporales</taxon>
        <taxon>Streptomycetaceae</taxon>
        <taxon>Streptomyces</taxon>
    </lineage>
</organism>
<evidence type="ECO:0000313" key="3">
    <source>
        <dbReference type="Proteomes" id="UP000067448"/>
    </source>
</evidence>
<comment type="caution">
    <text evidence="2">The sequence shown here is derived from an EMBL/GenBank/DDBJ whole genome shotgun (WGS) entry which is preliminary data.</text>
</comment>
<feature type="compositionally biased region" description="Pro residues" evidence="1">
    <location>
        <begin position="119"/>
        <end position="128"/>
    </location>
</feature>
<dbReference type="Proteomes" id="UP000067448">
    <property type="component" value="Unassembled WGS sequence"/>
</dbReference>
<protein>
    <submittedName>
        <fullName evidence="2">Uncharacterized protein</fullName>
    </submittedName>
</protein>
<feature type="compositionally biased region" description="Low complexity" evidence="1">
    <location>
        <begin position="95"/>
        <end position="118"/>
    </location>
</feature>
<reference evidence="3" key="3">
    <citation type="submission" date="2016-02" db="EMBL/GenBank/DDBJ databases">
        <title>Draft genome of pathogenic Streptomyces sp. in Japan.</title>
        <authorList>
            <person name="Tomihama T."/>
            <person name="Ikenaga M."/>
            <person name="Sakai M."/>
            <person name="Okubo T."/>
            <person name="Ikeda S."/>
        </authorList>
    </citation>
    <scope>NUCLEOTIDE SEQUENCE [LARGE SCALE GENOMIC DNA]</scope>
    <source>
        <strain evidence="3">S58</strain>
    </source>
</reference>
<gene>
    <name evidence="2" type="ORF">SsS58_00112</name>
</gene>
<evidence type="ECO:0000313" key="2">
    <source>
        <dbReference type="EMBL" id="GAQ59774.1"/>
    </source>
</evidence>
<feature type="region of interest" description="Disordered" evidence="1">
    <location>
        <begin position="63"/>
        <end position="142"/>
    </location>
</feature>